<dbReference type="Gene3D" id="2.60.200.20">
    <property type="match status" value="1"/>
</dbReference>
<evidence type="ECO:0000256" key="1">
    <source>
        <dbReference type="SAM" id="Phobius"/>
    </source>
</evidence>
<name>A0A7W6DBC4_9HYPH</name>
<dbReference type="InterPro" id="IPR057770">
    <property type="entry name" value="YscD/Y4YQ_C"/>
</dbReference>
<evidence type="ECO:0000259" key="4">
    <source>
        <dbReference type="Pfam" id="PF23893"/>
    </source>
</evidence>
<dbReference type="Proteomes" id="UP000574761">
    <property type="component" value="Unassembled WGS sequence"/>
</dbReference>
<gene>
    <name evidence="5" type="ORF">GGQ64_005418</name>
</gene>
<keyword evidence="1" id="KW-0812">Transmembrane</keyword>
<comment type="caution">
    <text evidence="5">The sequence shown here is derived from an EMBL/GenBank/DDBJ whole genome shotgun (WGS) entry which is preliminary data.</text>
</comment>
<dbReference type="RefSeq" id="WP_183808317.1">
    <property type="nucleotide sequence ID" value="NZ_JACIEE010000016.1"/>
</dbReference>
<proteinExistence type="predicted"/>
<feature type="domain" description="YscD cytoplasmic" evidence="2">
    <location>
        <begin position="41"/>
        <end position="99"/>
    </location>
</feature>
<dbReference type="InterPro" id="IPR008984">
    <property type="entry name" value="SMAD_FHA_dom_sf"/>
</dbReference>
<evidence type="ECO:0000259" key="2">
    <source>
        <dbReference type="Pfam" id="PF16697"/>
    </source>
</evidence>
<dbReference type="Pfam" id="PF21934">
    <property type="entry name" value="Yop-YscD_ppl_3rd"/>
    <property type="match status" value="1"/>
</dbReference>
<feature type="transmembrane region" description="Helical" evidence="1">
    <location>
        <begin position="145"/>
        <end position="169"/>
    </location>
</feature>
<organism evidence="5 6">
    <name type="scientific">Mycoplana azooxidifex</name>
    <dbReference type="NCBI Taxonomy" id="1636188"/>
    <lineage>
        <taxon>Bacteria</taxon>
        <taxon>Pseudomonadati</taxon>
        <taxon>Pseudomonadota</taxon>
        <taxon>Alphaproteobacteria</taxon>
        <taxon>Hyphomicrobiales</taxon>
        <taxon>Rhizobiaceae</taxon>
        <taxon>Mycoplana</taxon>
    </lineage>
</organism>
<dbReference type="Pfam" id="PF23893">
    <property type="entry name" value="Y4YQ_C"/>
    <property type="match status" value="1"/>
</dbReference>
<accession>A0A7W6DBC4</accession>
<evidence type="ECO:0000313" key="5">
    <source>
        <dbReference type="EMBL" id="MBB3980166.1"/>
    </source>
</evidence>
<feature type="domain" description="YscD/Y4YQ C-terminal" evidence="4">
    <location>
        <begin position="271"/>
        <end position="320"/>
    </location>
</feature>
<keyword evidence="1" id="KW-0472">Membrane</keyword>
<protein>
    <submittedName>
        <fullName evidence="5">Type III secretion protein D</fullName>
    </submittedName>
</protein>
<sequence>MQNCFDEGGATVSSNSLSYPSATALTPAILATKPGALALDVLSGLHYGVRAPIDGDVCTIGSSPGCDLVLLDRDIAQEHLQLRFYGQQVAVNAIGGPVIVEGRAPIQRGYGCRAKLPVTLVVGDAKLRIARDASSSLMTKRWGPYVAVVAVALVVMPIVAVQAGISGLLPQKAASPEDSLTVGTVPATSPAPTDAEIVGTLQQKIAEADLGNLAVTADGRRIDVSGQVPPTRMDAWRDVQRWFDRSHGGRYVLTSLVSAAAVTDAPKFIFQAVFFGDNPYVVDARGERRYPGAALQDGWMLKSIENGQILVVRAGQEFKLTL</sequence>
<dbReference type="InterPro" id="IPR053946">
    <property type="entry name" value="YscD_ppl_3rd"/>
</dbReference>
<keyword evidence="6" id="KW-1185">Reference proteome</keyword>
<dbReference type="AlphaFoldDB" id="A0A7W6DBC4"/>
<dbReference type="InterPro" id="IPR032030">
    <property type="entry name" value="YscD_cytoplasmic_dom"/>
</dbReference>
<keyword evidence="1" id="KW-1133">Transmembrane helix</keyword>
<reference evidence="5 6" key="1">
    <citation type="submission" date="2020-08" db="EMBL/GenBank/DDBJ databases">
        <title>Genomic Encyclopedia of Type Strains, Phase IV (KMG-IV): sequencing the most valuable type-strain genomes for metagenomic binning, comparative biology and taxonomic classification.</title>
        <authorList>
            <person name="Goeker M."/>
        </authorList>
    </citation>
    <scope>NUCLEOTIDE SEQUENCE [LARGE SCALE GENOMIC DNA]</scope>
    <source>
        <strain evidence="5 6">DSM 100211</strain>
    </source>
</reference>
<dbReference type="SUPFAM" id="SSF49879">
    <property type="entry name" value="SMAD/FHA domain"/>
    <property type="match status" value="1"/>
</dbReference>
<evidence type="ECO:0000313" key="6">
    <source>
        <dbReference type="Proteomes" id="UP000574761"/>
    </source>
</evidence>
<dbReference type="Pfam" id="PF16697">
    <property type="entry name" value="Yop-YscD_cpl"/>
    <property type="match status" value="1"/>
</dbReference>
<dbReference type="EMBL" id="JACIEE010000016">
    <property type="protein sequence ID" value="MBB3980166.1"/>
    <property type="molecule type" value="Genomic_DNA"/>
</dbReference>
<feature type="domain" description="YscD-like Bon-like" evidence="3">
    <location>
        <begin position="199"/>
        <end position="257"/>
    </location>
</feature>
<evidence type="ECO:0000259" key="3">
    <source>
        <dbReference type="Pfam" id="PF21934"/>
    </source>
</evidence>